<reference evidence="1 2" key="1">
    <citation type="submission" date="2020-05" db="EMBL/GenBank/DDBJ databases">
        <title>Sulfurimonas marisnigri, sp. nov., and Sulfurimonas baltica, sp. nov., manganese oxide reducing chemolithoautotrophs of the class Epsilonproteobacteria isolated from the pelagic redoxclines of the Black and Baltic Seas and emended description of the genus Sulfurimonas.</title>
        <authorList>
            <person name="Henkel J.V."/>
            <person name="Laudan C."/>
            <person name="Werner J."/>
            <person name="Neu T."/>
            <person name="Plewe S."/>
            <person name="Sproer C."/>
            <person name="Bunk B."/>
            <person name="Schulz-Vogt H.N."/>
        </authorList>
    </citation>
    <scope>NUCLEOTIDE SEQUENCE [LARGE SCALE GENOMIC DNA]</scope>
    <source>
        <strain evidence="1 2">GD2</strain>
    </source>
</reference>
<dbReference type="Gene3D" id="3.10.620.30">
    <property type="match status" value="1"/>
</dbReference>
<gene>
    <name evidence="1" type="ORF">HUE88_03310</name>
</gene>
<proteinExistence type="predicted"/>
<sequence length="207" mass="24686">MKIFIFVFFFSIINASDYPNFTIQELHNIEKKSGSISKNRIIDYEQSIALFKKYPKSKQLIQVNFYLNKLLPQYDAITQKQEDYWSTPKEFLITGYGDCEDYVIIKYFTLLKLGFKEEKLFLTTVREKYYGGYHMVLSYFKDKNKPPLILDNLSFKILDIEKRVDLEADIFINSSGVYKIDKEYKLTKIANNFKQYDNLKEKIKNKK</sequence>
<dbReference type="Pfam" id="PF06035">
    <property type="entry name" value="Peptidase_C93"/>
    <property type="match status" value="1"/>
</dbReference>
<organism evidence="1 2">
    <name type="scientific">Candidatus Sulfurimonas baltica</name>
    <dbReference type="NCBI Taxonomy" id="2740404"/>
    <lineage>
        <taxon>Bacteria</taxon>
        <taxon>Pseudomonadati</taxon>
        <taxon>Campylobacterota</taxon>
        <taxon>Epsilonproteobacteria</taxon>
        <taxon>Campylobacterales</taxon>
        <taxon>Sulfurimonadaceae</taxon>
        <taxon>Sulfurimonas</taxon>
    </lineage>
</organism>
<dbReference type="EMBL" id="CP054492">
    <property type="protein sequence ID" value="QOY53423.1"/>
    <property type="molecule type" value="Genomic_DNA"/>
</dbReference>
<keyword evidence="2" id="KW-1185">Reference proteome</keyword>
<accession>A0A7S7LXR5</accession>
<dbReference type="InterPro" id="IPR010319">
    <property type="entry name" value="Transglutaminase-like_Cys_pept"/>
</dbReference>
<protein>
    <submittedName>
        <fullName evidence="1">Transglutaminase-like cysteine peptidase</fullName>
    </submittedName>
</protein>
<dbReference type="Proteomes" id="UP000593994">
    <property type="component" value="Chromosome"/>
</dbReference>
<evidence type="ECO:0000313" key="1">
    <source>
        <dbReference type="EMBL" id="QOY53423.1"/>
    </source>
</evidence>
<dbReference type="KEGG" id="sbal:HUE88_03310"/>
<dbReference type="PANTHER" id="PTHR39327:SF1">
    <property type="entry name" value="BLR5470 PROTEIN"/>
    <property type="match status" value="1"/>
</dbReference>
<dbReference type="AlphaFoldDB" id="A0A7S7LXR5"/>
<name>A0A7S7LXR5_9BACT</name>
<dbReference type="PANTHER" id="PTHR39327">
    <property type="match status" value="1"/>
</dbReference>
<evidence type="ECO:0000313" key="2">
    <source>
        <dbReference type="Proteomes" id="UP000593994"/>
    </source>
</evidence>